<gene>
    <name evidence="5" type="ORF">GRI89_03010</name>
</gene>
<dbReference type="SMART" id="SM00248">
    <property type="entry name" value="ANK"/>
    <property type="match status" value="3"/>
</dbReference>
<name>A0A6I4SW11_9SPHN</name>
<feature type="repeat" description="ANK" evidence="3">
    <location>
        <begin position="66"/>
        <end position="98"/>
    </location>
</feature>
<reference evidence="5 6" key="1">
    <citation type="submission" date="2019-12" db="EMBL/GenBank/DDBJ databases">
        <title>Genomic-based taxomic classification of the family Erythrobacteraceae.</title>
        <authorList>
            <person name="Xu L."/>
        </authorList>
    </citation>
    <scope>NUCLEOTIDE SEQUENCE [LARGE SCALE GENOMIC DNA]</scope>
    <source>
        <strain evidence="5 6">MCCC 1K01500</strain>
    </source>
</reference>
<organism evidence="5 6">
    <name type="scientific">Croceibacterium salegens</name>
    <dbReference type="NCBI Taxonomy" id="1737568"/>
    <lineage>
        <taxon>Bacteria</taxon>
        <taxon>Pseudomonadati</taxon>
        <taxon>Pseudomonadota</taxon>
        <taxon>Alphaproteobacteria</taxon>
        <taxon>Sphingomonadales</taxon>
        <taxon>Erythrobacteraceae</taxon>
        <taxon>Croceibacterium</taxon>
    </lineage>
</organism>
<dbReference type="OrthoDB" id="7390289at2"/>
<evidence type="ECO:0000256" key="2">
    <source>
        <dbReference type="ARBA" id="ARBA00023043"/>
    </source>
</evidence>
<keyword evidence="2 3" id="KW-0040">ANK repeat</keyword>
<dbReference type="PROSITE" id="PS50297">
    <property type="entry name" value="ANK_REP_REGION"/>
    <property type="match status" value="2"/>
</dbReference>
<evidence type="ECO:0000313" key="6">
    <source>
        <dbReference type="Proteomes" id="UP000433652"/>
    </source>
</evidence>
<sequence length="207" mass="22545">MVHRIRRAGLAILLAMGFALVAAPATAQLYSDGYKFLQAVEKKDRDAVINLFNKNQTIIDSRDLAKGHTGLHITIERRDLAWTDYLLGLNANPNIADKQGVTPLMLAAQMGYVEGVQLLARKGARVDVANSTGETPLMSAVHRRDIALLRVLLRAGADPNRIDNSGRSARDYAALDGGNNILLNEIDRLAKSGDELEKPAKVYGPSF</sequence>
<keyword evidence="4" id="KW-0732">Signal</keyword>
<dbReference type="InterPro" id="IPR002110">
    <property type="entry name" value="Ankyrin_rpt"/>
</dbReference>
<proteinExistence type="predicted"/>
<comment type="caution">
    <text evidence="5">The sequence shown here is derived from an EMBL/GenBank/DDBJ whole genome shotgun (WGS) entry which is preliminary data.</text>
</comment>
<dbReference type="Proteomes" id="UP000433652">
    <property type="component" value="Unassembled WGS sequence"/>
</dbReference>
<evidence type="ECO:0000256" key="1">
    <source>
        <dbReference type="ARBA" id="ARBA00022737"/>
    </source>
</evidence>
<dbReference type="EMBL" id="WTYM01000026">
    <property type="protein sequence ID" value="MXO58512.1"/>
    <property type="molecule type" value="Genomic_DNA"/>
</dbReference>
<feature type="repeat" description="ANK" evidence="3">
    <location>
        <begin position="99"/>
        <end position="131"/>
    </location>
</feature>
<evidence type="ECO:0000313" key="5">
    <source>
        <dbReference type="EMBL" id="MXO58512.1"/>
    </source>
</evidence>
<protein>
    <submittedName>
        <fullName evidence="5">Ankyrin repeat domain-containing protein</fullName>
    </submittedName>
</protein>
<dbReference type="SUPFAM" id="SSF48403">
    <property type="entry name" value="Ankyrin repeat"/>
    <property type="match status" value="1"/>
</dbReference>
<feature type="signal peptide" evidence="4">
    <location>
        <begin position="1"/>
        <end position="27"/>
    </location>
</feature>
<dbReference type="Gene3D" id="1.25.40.20">
    <property type="entry name" value="Ankyrin repeat-containing domain"/>
    <property type="match status" value="1"/>
</dbReference>
<dbReference type="AlphaFoldDB" id="A0A6I4SW11"/>
<keyword evidence="6" id="KW-1185">Reference proteome</keyword>
<dbReference type="PANTHER" id="PTHR24171">
    <property type="entry name" value="ANKYRIN REPEAT DOMAIN-CONTAINING PROTEIN 39-RELATED"/>
    <property type="match status" value="1"/>
</dbReference>
<dbReference type="PROSITE" id="PS50088">
    <property type="entry name" value="ANK_REPEAT"/>
    <property type="match status" value="3"/>
</dbReference>
<dbReference type="Pfam" id="PF12796">
    <property type="entry name" value="Ank_2"/>
    <property type="match status" value="1"/>
</dbReference>
<evidence type="ECO:0000256" key="4">
    <source>
        <dbReference type="SAM" id="SignalP"/>
    </source>
</evidence>
<keyword evidence="1" id="KW-0677">Repeat</keyword>
<evidence type="ECO:0000256" key="3">
    <source>
        <dbReference type="PROSITE-ProRule" id="PRU00023"/>
    </source>
</evidence>
<dbReference type="Pfam" id="PF00023">
    <property type="entry name" value="Ank"/>
    <property type="match status" value="1"/>
</dbReference>
<feature type="chain" id="PRO_5026167382" evidence="4">
    <location>
        <begin position="28"/>
        <end position="207"/>
    </location>
</feature>
<dbReference type="InterPro" id="IPR036770">
    <property type="entry name" value="Ankyrin_rpt-contain_sf"/>
</dbReference>
<feature type="repeat" description="ANK" evidence="3">
    <location>
        <begin position="132"/>
        <end position="164"/>
    </location>
</feature>
<accession>A0A6I4SW11</accession>